<dbReference type="PANTHER" id="PTHR30160:SF1">
    <property type="entry name" value="LIPOPOLYSACCHARIDE 1,2-N-ACETYLGLUCOSAMINETRANSFERASE-RELATED"/>
    <property type="match status" value="1"/>
</dbReference>
<keyword evidence="1" id="KW-0328">Glycosyltransferase</keyword>
<keyword evidence="2 3" id="KW-0808">Transferase</keyword>
<dbReference type="RefSeq" id="WP_174766891.1">
    <property type="nucleotide sequence ID" value="NZ_AUBI01000003.1"/>
</dbReference>
<dbReference type="GO" id="GO:0008713">
    <property type="term" value="F:ADP-heptose-lipopolysaccharide heptosyltransferase activity"/>
    <property type="evidence" value="ECO:0007669"/>
    <property type="project" value="TreeGrafter"/>
</dbReference>
<dbReference type="Pfam" id="PF01075">
    <property type="entry name" value="Glyco_transf_9"/>
    <property type="match status" value="1"/>
</dbReference>
<evidence type="ECO:0000313" key="4">
    <source>
        <dbReference type="Proteomes" id="UP000321635"/>
    </source>
</evidence>
<dbReference type="InterPro" id="IPR051199">
    <property type="entry name" value="LPS_LOS_Heptosyltrfase"/>
</dbReference>
<dbReference type="AlphaFoldDB" id="A0A511XB05"/>
<gene>
    <name evidence="3" type="ORF">ANI02nite_20140</name>
</gene>
<dbReference type="STRING" id="1120919.GCA_000429165_00984"/>
<proteinExistence type="predicted"/>
<dbReference type="SUPFAM" id="SSF53756">
    <property type="entry name" value="UDP-Glycosyltransferase/glycogen phosphorylase"/>
    <property type="match status" value="1"/>
</dbReference>
<dbReference type="GO" id="GO:0005829">
    <property type="term" value="C:cytosol"/>
    <property type="evidence" value="ECO:0007669"/>
    <property type="project" value="TreeGrafter"/>
</dbReference>
<accession>A0A511XB05</accession>
<dbReference type="EMBL" id="BJYF01000011">
    <property type="protein sequence ID" value="GEN60130.1"/>
    <property type="molecule type" value="Genomic_DNA"/>
</dbReference>
<name>A0A511XB05_9PROT</name>
<protein>
    <submittedName>
        <fullName evidence="3">Glycosyl transferase</fullName>
    </submittedName>
</protein>
<dbReference type="CDD" id="cd03789">
    <property type="entry name" value="GT9_LPS_heptosyltransferase"/>
    <property type="match status" value="1"/>
</dbReference>
<evidence type="ECO:0000256" key="2">
    <source>
        <dbReference type="ARBA" id="ARBA00022679"/>
    </source>
</evidence>
<dbReference type="PANTHER" id="PTHR30160">
    <property type="entry name" value="TETRAACYLDISACCHARIDE 4'-KINASE-RELATED"/>
    <property type="match status" value="1"/>
</dbReference>
<comment type="caution">
    <text evidence="3">The sequence shown here is derived from an EMBL/GenBank/DDBJ whole genome shotgun (WGS) entry which is preliminary data.</text>
</comment>
<evidence type="ECO:0000313" key="3">
    <source>
        <dbReference type="EMBL" id="GEN60130.1"/>
    </source>
</evidence>
<dbReference type="Proteomes" id="UP000321635">
    <property type="component" value="Unassembled WGS sequence"/>
</dbReference>
<dbReference type="InterPro" id="IPR002201">
    <property type="entry name" value="Glyco_trans_9"/>
</dbReference>
<reference evidence="3 4" key="1">
    <citation type="submission" date="2019-07" db="EMBL/GenBank/DDBJ databases">
        <title>Whole genome shotgun sequence of Acetobacter nitrogenifigens NBRC 105050.</title>
        <authorList>
            <person name="Hosoyama A."/>
            <person name="Uohara A."/>
            <person name="Ohji S."/>
            <person name="Ichikawa N."/>
        </authorList>
    </citation>
    <scope>NUCLEOTIDE SEQUENCE [LARGE SCALE GENOMIC DNA]</scope>
    <source>
        <strain evidence="3 4">NBRC 105050</strain>
    </source>
</reference>
<keyword evidence="4" id="KW-1185">Reference proteome</keyword>
<dbReference type="GO" id="GO:0009244">
    <property type="term" value="P:lipopolysaccharide core region biosynthetic process"/>
    <property type="evidence" value="ECO:0007669"/>
    <property type="project" value="TreeGrafter"/>
</dbReference>
<evidence type="ECO:0000256" key="1">
    <source>
        <dbReference type="ARBA" id="ARBA00022676"/>
    </source>
</evidence>
<organism evidence="3 4">
    <name type="scientific">Acetobacter nitrogenifigens DSM 23921 = NBRC 105050</name>
    <dbReference type="NCBI Taxonomy" id="1120919"/>
    <lineage>
        <taxon>Bacteria</taxon>
        <taxon>Pseudomonadati</taxon>
        <taxon>Pseudomonadota</taxon>
        <taxon>Alphaproteobacteria</taxon>
        <taxon>Acetobacterales</taxon>
        <taxon>Acetobacteraceae</taxon>
        <taxon>Acetobacter</taxon>
    </lineage>
</organism>
<dbReference type="Gene3D" id="3.40.50.2000">
    <property type="entry name" value="Glycogen Phosphorylase B"/>
    <property type="match status" value="2"/>
</dbReference>
<sequence>MVTAVQCASAPARILVIKLGALGDFVQAFPAFAAIRAHHPDAAITLLSTRPFLELAAASPWFDAIEIDTRPKLFDRRGMDRLRVALRGFDQVYDLQTSNRSSWYYPLAGRPPWSGIARGASLLHANPFRNEMHTRTRQRDQLRMAGLPDVPSPDLNWLAARGPMIEDDYALIVPGAAPHRPGKRWAAQGFGRTASVLADRGVLPVIVGSTDDAPLAHVIREACPEALDLTGKTSLPDLAGLAARASLAIGNDTGPMHLAAAMGARCVALFSSESDPGLTAPLGMRPGQVTVIRVNDMATLSVDRVVSALG</sequence>